<accession>A0A381PEM8</accession>
<dbReference type="AlphaFoldDB" id="A0A381PEM8"/>
<feature type="non-terminal residue" evidence="1">
    <location>
        <position position="73"/>
    </location>
</feature>
<name>A0A381PEM8_9ZZZZ</name>
<organism evidence="1">
    <name type="scientific">marine metagenome</name>
    <dbReference type="NCBI Taxonomy" id="408172"/>
    <lineage>
        <taxon>unclassified sequences</taxon>
        <taxon>metagenomes</taxon>
        <taxon>ecological metagenomes</taxon>
    </lineage>
</organism>
<proteinExistence type="predicted"/>
<reference evidence="1" key="1">
    <citation type="submission" date="2018-05" db="EMBL/GenBank/DDBJ databases">
        <authorList>
            <person name="Lanie J.A."/>
            <person name="Ng W.-L."/>
            <person name="Kazmierczak K.M."/>
            <person name="Andrzejewski T.M."/>
            <person name="Davidsen T.M."/>
            <person name="Wayne K.J."/>
            <person name="Tettelin H."/>
            <person name="Glass J.I."/>
            <person name="Rusch D."/>
            <person name="Podicherti R."/>
            <person name="Tsui H.-C.T."/>
            <person name="Winkler M.E."/>
        </authorList>
    </citation>
    <scope>NUCLEOTIDE SEQUENCE</scope>
</reference>
<dbReference type="PROSITE" id="PS51257">
    <property type="entry name" value="PROKAR_LIPOPROTEIN"/>
    <property type="match status" value="1"/>
</dbReference>
<protein>
    <submittedName>
        <fullName evidence="1">Uncharacterized protein</fullName>
    </submittedName>
</protein>
<evidence type="ECO:0000313" key="1">
    <source>
        <dbReference type="EMBL" id="SUZ63943.1"/>
    </source>
</evidence>
<sequence>MKRRNHLTLLIGLLVTILLGACAEQTYPTPNLDGEQLDDVVETTPPTTVLDAAFSVPETEPAASFGFPHICQT</sequence>
<dbReference type="EMBL" id="UINC01000928">
    <property type="protein sequence ID" value="SUZ63943.1"/>
    <property type="molecule type" value="Genomic_DNA"/>
</dbReference>
<gene>
    <name evidence="1" type="ORF">METZ01_LOCUS16797</name>
</gene>